<gene>
    <name evidence="1" type="ORF">KIW84_043423</name>
</gene>
<dbReference type="Proteomes" id="UP001058974">
    <property type="component" value="Chromosome 4"/>
</dbReference>
<proteinExistence type="predicted"/>
<dbReference type="Gene3D" id="2.40.70.10">
    <property type="entry name" value="Acid Proteases"/>
    <property type="match status" value="1"/>
</dbReference>
<protein>
    <recommendedName>
        <fullName evidence="3">Retrotransposon gag domain-containing protein</fullName>
    </recommendedName>
</protein>
<accession>A0A9D5AU02</accession>
<name>A0A9D5AU02_PEA</name>
<evidence type="ECO:0000313" key="2">
    <source>
        <dbReference type="Proteomes" id="UP001058974"/>
    </source>
</evidence>
<dbReference type="AlphaFoldDB" id="A0A9D5AU02"/>
<keyword evidence="2" id="KW-1185">Reference proteome</keyword>
<dbReference type="CDD" id="cd00303">
    <property type="entry name" value="retropepsin_like"/>
    <property type="match status" value="1"/>
</dbReference>
<dbReference type="InterPro" id="IPR021109">
    <property type="entry name" value="Peptidase_aspartic_dom_sf"/>
</dbReference>
<organism evidence="1 2">
    <name type="scientific">Pisum sativum</name>
    <name type="common">Garden pea</name>
    <name type="synonym">Lathyrus oleraceus</name>
    <dbReference type="NCBI Taxonomy" id="3888"/>
    <lineage>
        <taxon>Eukaryota</taxon>
        <taxon>Viridiplantae</taxon>
        <taxon>Streptophyta</taxon>
        <taxon>Embryophyta</taxon>
        <taxon>Tracheophyta</taxon>
        <taxon>Spermatophyta</taxon>
        <taxon>Magnoliopsida</taxon>
        <taxon>eudicotyledons</taxon>
        <taxon>Gunneridae</taxon>
        <taxon>Pentapetalae</taxon>
        <taxon>rosids</taxon>
        <taxon>fabids</taxon>
        <taxon>Fabales</taxon>
        <taxon>Fabaceae</taxon>
        <taxon>Papilionoideae</taxon>
        <taxon>50 kb inversion clade</taxon>
        <taxon>NPAAA clade</taxon>
        <taxon>Hologalegina</taxon>
        <taxon>IRL clade</taxon>
        <taxon>Fabeae</taxon>
        <taxon>Lathyrus</taxon>
    </lineage>
</organism>
<dbReference type="EMBL" id="JAMSHJ010000004">
    <property type="protein sequence ID" value="KAI5419241.1"/>
    <property type="molecule type" value="Genomic_DNA"/>
</dbReference>
<comment type="caution">
    <text evidence="1">The sequence shown here is derived from an EMBL/GenBank/DDBJ whole genome shotgun (WGS) entry which is preliminary data.</text>
</comment>
<dbReference type="Gramene" id="Psat04G0342300-T1">
    <property type="protein sequence ID" value="KAI5419241.1"/>
    <property type="gene ID" value="KIW84_043423"/>
</dbReference>
<evidence type="ECO:0008006" key="3">
    <source>
        <dbReference type="Google" id="ProtNLM"/>
    </source>
</evidence>
<evidence type="ECO:0000313" key="1">
    <source>
        <dbReference type="EMBL" id="KAI5419241.1"/>
    </source>
</evidence>
<sequence>MELIQTTRDSQFTQLNAVMAQVLQRLQNLPGSSYGVSSSTKDPQRPSFVSDPDRLIIASVHLDHELTQSTSVNEYYMQFTALVNRLDGLSAEAILDCFISGLQDDISRDIKAMEARTLTKVVALAKLFEEKYSPAYKQKFTSYIPKQATNTCIYPPKHPQHTPKPEFTTKPSLPPLLPTPNIKPFPTKNHNIRKISPAEIQLRREKNMCYFCEEKFSPSHKCSNRQLMLLQLSEEEPPPVTVPSVNAEVVETDDTHHLSLNVMKGSMAVGTIQFTGQIGTIQVKILVDGGSSDNFIQPRVAQVLKLPIEPSPSLRVLVGNGQMLTAEGLIQQLPLQIQGQKIKVLVYL</sequence>
<reference evidence="1 2" key="1">
    <citation type="journal article" date="2022" name="Nat. Genet.">
        <title>Improved pea reference genome and pan-genome highlight genomic features and evolutionary characteristics.</title>
        <authorList>
            <person name="Yang T."/>
            <person name="Liu R."/>
            <person name="Luo Y."/>
            <person name="Hu S."/>
            <person name="Wang D."/>
            <person name="Wang C."/>
            <person name="Pandey M.K."/>
            <person name="Ge S."/>
            <person name="Xu Q."/>
            <person name="Li N."/>
            <person name="Li G."/>
            <person name="Huang Y."/>
            <person name="Saxena R.K."/>
            <person name="Ji Y."/>
            <person name="Li M."/>
            <person name="Yan X."/>
            <person name="He Y."/>
            <person name="Liu Y."/>
            <person name="Wang X."/>
            <person name="Xiang C."/>
            <person name="Varshney R.K."/>
            <person name="Ding H."/>
            <person name="Gao S."/>
            <person name="Zong X."/>
        </authorList>
    </citation>
    <scope>NUCLEOTIDE SEQUENCE [LARGE SCALE GENOMIC DNA]</scope>
    <source>
        <strain evidence="1 2">cv. Zhongwan 6</strain>
    </source>
</reference>